<dbReference type="InterPro" id="IPR003711">
    <property type="entry name" value="CarD-like/TRCF_RID"/>
</dbReference>
<organism evidence="12 13">
    <name type="scientific">candidate division WOR-1 bacterium RIFOXYC2_FULL_46_14</name>
    <dbReference type="NCBI Taxonomy" id="1802587"/>
    <lineage>
        <taxon>Bacteria</taxon>
        <taxon>Bacillati</taxon>
        <taxon>Saganbacteria</taxon>
    </lineage>
</organism>
<dbReference type="Pfam" id="PF02559">
    <property type="entry name" value="CarD_TRCF_RID"/>
    <property type="match status" value="1"/>
</dbReference>
<reference evidence="12 13" key="1">
    <citation type="journal article" date="2016" name="Nat. Commun.">
        <title>Thousands of microbial genomes shed light on interconnected biogeochemical processes in an aquifer system.</title>
        <authorList>
            <person name="Anantharaman K."/>
            <person name="Brown C.T."/>
            <person name="Hug L.A."/>
            <person name="Sharon I."/>
            <person name="Castelle C.J."/>
            <person name="Probst A.J."/>
            <person name="Thomas B.C."/>
            <person name="Singh A."/>
            <person name="Wilkins M.J."/>
            <person name="Karaoz U."/>
            <person name="Brodie E.L."/>
            <person name="Williams K.H."/>
            <person name="Hubbard S.S."/>
            <person name="Banfield J.F."/>
        </authorList>
    </citation>
    <scope>NUCLEOTIDE SEQUENCE [LARGE SCALE GENOMIC DNA]</scope>
</reference>
<dbReference type="EMBL" id="MEUJ01000005">
    <property type="protein sequence ID" value="OGC39852.1"/>
    <property type="molecule type" value="Genomic_DNA"/>
</dbReference>
<dbReference type="SMART" id="SM01058">
    <property type="entry name" value="CarD_TRCF"/>
    <property type="match status" value="1"/>
</dbReference>
<comment type="similarity">
    <text evidence="9">In the N-terminal section; belongs to the UvrB family.</text>
</comment>
<dbReference type="SUPFAM" id="SSF52540">
    <property type="entry name" value="P-loop containing nucleoside triphosphate hydrolases"/>
    <property type="match status" value="3"/>
</dbReference>
<dbReference type="GO" id="GO:0016787">
    <property type="term" value="F:hydrolase activity"/>
    <property type="evidence" value="ECO:0007669"/>
    <property type="project" value="UniProtKB-KW"/>
</dbReference>
<dbReference type="GO" id="GO:0003678">
    <property type="term" value="F:DNA helicase activity"/>
    <property type="evidence" value="ECO:0007669"/>
    <property type="project" value="TreeGrafter"/>
</dbReference>
<evidence type="ECO:0000256" key="2">
    <source>
        <dbReference type="ARBA" id="ARBA00022741"/>
    </source>
</evidence>
<dbReference type="EC" id="3.6.4.-" evidence="9"/>
<keyword evidence="6 9" id="KW-0067">ATP-binding</keyword>
<dbReference type="InterPro" id="IPR047112">
    <property type="entry name" value="RecG/Mfd"/>
</dbReference>
<comment type="function">
    <text evidence="9">Couples transcription and DNA repair by recognizing RNA polymerase (RNAP) stalled at DNA lesions. Mediates ATP-dependent release of RNAP and its truncated transcript from the DNA, and recruitment of nucleotide excision repair machinery to the damaged site.</text>
</comment>
<dbReference type="Proteomes" id="UP000179242">
    <property type="component" value="Unassembled WGS sequence"/>
</dbReference>
<keyword evidence="7 9" id="KW-0238">DNA-binding</keyword>
<dbReference type="InterPro" id="IPR041471">
    <property type="entry name" value="UvrB_inter"/>
</dbReference>
<dbReference type="NCBIfam" id="TIGR00580">
    <property type="entry name" value="mfd"/>
    <property type="match status" value="1"/>
</dbReference>
<dbReference type="SUPFAM" id="SSF141259">
    <property type="entry name" value="CarD-like"/>
    <property type="match status" value="1"/>
</dbReference>
<dbReference type="CDD" id="cd17991">
    <property type="entry name" value="DEXHc_TRCF"/>
    <property type="match status" value="1"/>
</dbReference>
<dbReference type="Gene3D" id="3.40.50.11180">
    <property type="match status" value="1"/>
</dbReference>
<evidence type="ECO:0000256" key="4">
    <source>
        <dbReference type="ARBA" id="ARBA00022801"/>
    </source>
</evidence>
<feature type="domain" description="Helicase C-terminal" evidence="11">
    <location>
        <begin position="536"/>
        <end position="690"/>
    </location>
</feature>
<evidence type="ECO:0000256" key="3">
    <source>
        <dbReference type="ARBA" id="ARBA00022763"/>
    </source>
</evidence>
<evidence type="ECO:0000256" key="7">
    <source>
        <dbReference type="ARBA" id="ARBA00023125"/>
    </source>
</evidence>
<dbReference type="PANTHER" id="PTHR47964">
    <property type="entry name" value="ATP-DEPENDENT DNA HELICASE HOMOLOG RECG, CHLOROPLASTIC"/>
    <property type="match status" value="1"/>
</dbReference>
<dbReference type="HAMAP" id="MF_00969">
    <property type="entry name" value="TRCF"/>
    <property type="match status" value="1"/>
</dbReference>
<dbReference type="SMART" id="SM00490">
    <property type="entry name" value="HELICc"/>
    <property type="match status" value="1"/>
</dbReference>
<dbReference type="InterPro" id="IPR027417">
    <property type="entry name" value="P-loop_NTPase"/>
</dbReference>
<protein>
    <recommendedName>
        <fullName evidence="9">Transcription-repair-coupling factor</fullName>
        <shortName evidence="9">TRCF</shortName>
        <ecNumber evidence="9">3.6.4.-</ecNumber>
    </recommendedName>
</protein>
<dbReference type="InterPro" id="IPR005118">
    <property type="entry name" value="TRCF_C"/>
</dbReference>
<dbReference type="PANTHER" id="PTHR47964:SF1">
    <property type="entry name" value="ATP-DEPENDENT DNA HELICASE HOMOLOG RECG, CHLOROPLASTIC"/>
    <property type="match status" value="1"/>
</dbReference>
<sequence length="840" mass="95617">MLEEIKEKINTSQQPFLIITGSTKEAEIVAASIGGMVFPSPQEDNKEITAQRIRVLNEMPRIVVAPAKAIAAKTLSHLQISTYNLQLSLNKEYQIEKLTDKLIELGYKRQEIVGERGEFAVRGGIVDIFHYEPVRIEFFGDKIESIRVFDAQTQRSVRKLEKFTILPIIEKGETSFLEHLAKDTVILKVEIKETEEGIPPIKKKTVKEGINRELLLELKDGDLVVHENYGIGIYRGLQKMEMDGAEQEYLLLEYARNDRLYVPLQQMGLIEKYSGDPNPKIYRLHGKEWKKTKSKVEKSLQDLTDDLLHLYAVRSRTFGYAFPKDEQTQNELAATFPYEETPDQQKAIRDVMADMESDHPMDRLICGDVGYGKTEVAIRAAFKAAVSGKQAAVLAPTTILAQQHFVTFSERLKNYPVKIEVVSRFKSREEQKEILAKTARHEVDILIGTHRLLQKDVAFADLGLLIVDEEQRFGVGHKEKLKKLRANVDVITLTATPIPRTLYFSLSGARDMSLINTAPVDRLPIKTRVLAWDEELIKEAILRELDRGGQVYFVHNRVQTINSVAAKIKKLVPEAKIAVGHGQMRENELAKIMAGFQEKKFDLLLCTTIIESGLDIPNVNTLIVDHAERFGLAELYQLRGRVGRSSSRAYAYLFYHKEKVLTQDALERLSAIQEFTELGSGYRLALRDLEIRGSGTLLGARQHGHIVSVGFDMYCDLLEEAVKKAKGIEEPLPRQVIVDLKISAYIPPSYISDERQRVATYRRLTLLSDKKQLDEMKTELSDRYGAIPNPLNSLLEIVDLRINAQKAGVKLIKEEKERILVEWLDGRHKYLTMKDIRLLF</sequence>
<evidence type="ECO:0000256" key="1">
    <source>
        <dbReference type="ARBA" id="ARBA00022490"/>
    </source>
</evidence>
<dbReference type="Pfam" id="PF03461">
    <property type="entry name" value="TRCF"/>
    <property type="match status" value="1"/>
</dbReference>
<comment type="similarity">
    <text evidence="9">In the C-terminal section; belongs to the helicase family. RecG subfamily.</text>
</comment>
<dbReference type="InterPro" id="IPR011545">
    <property type="entry name" value="DEAD/DEAH_box_helicase_dom"/>
</dbReference>
<dbReference type="Gene3D" id="3.30.2060.10">
    <property type="entry name" value="Penicillin-binding protein 1b domain"/>
    <property type="match status" value="1"/>
</dbReference>
<accession>A0A1F4U4K8</accession>
<evidence type="ECO:0000256" key="6">
    <source>
        <dbReference type="ARBA" id="ARBA00022840"/>
    </source>
</evidence>
<dbReference type="AlphaFoldDB" id="A0A1F4U4K8"/>
<evidence type="ECO:0000256" key="8">
    <source>
        <dbReference type="ARBA" id="ARBA00023204"/>
    </source>
</evidence>
<dbReference type="GO" id="GO:0006355">
    <property type="term" value="P:regulation of DNA-templated transcription"/>
    <property type="evidence" value="ECO:0007669"/>
    <property type="project" value="UniProtKB-UniRule"/>
</dbReference>
<evidence type="ECO:0000259" key="10">
    <source>
        <dbReference type="PROSITE" id="PS51192"/>
    </source>
</evidence>
<dbReference type="SUPFAM" id="SSF143517">
    <property type="entry name" value="TRCF domain-like"/>
    <property type="match status" value="1"/>
</dbReference>
<dbReference type="InterPro" id="IPR037235">
    <property type="entry name" value="TRCF-like_C_D7"/>
</dbReference>
<feature type="domain" description="Helicase ATP-binding" evidence="10">
    <location>
        <begin position="354"/>
        <end position="515"/>
    </location>
</feature>
<keyword evidence="5" id="KW-0347">Helicase</keyword>
<evidence type="ECO:0000256" key="9">
    <source>
        <dbReference type="HAMAP-Rule" id="MF_00969"/>
    </source>
</evidence>
<dbReference type="PROSITE" id="PS51192">
    <property type="entry name" value="HELICASE_ATP_BIND_1"/>
    <property type="match status" value="1"/>
</dbReference>
<dbReference type="InterPro" id="IPR036101">
    <property type="entry name" value="CarD-like/TRCF_RID_sf"/>
</dbReference>
<dbReference type="InterPro" id="IPR001650">
    <property type="entry name" value="Helicase_C-like"/>
</dbReference>
<name>A0A1F4U4K8_UNCSA</name>
<dbReference type="GO" id="GO:0000716">
    <property type="term" value="P:transcription-coupled nucleotide-excision repair, DNA damage recognition"/>
    <property type="evidence" value="ECO:0007669"/>
    <property type="project" value="UniProtKB-UniRule"/>
</dbReference>
<gene>
    <name evidence="9" type="primary">mfd</name>
    <name evidence="12" type="ORF">A2438_04975</name>
</gene>
<dbReference type="Pfam" id="PF00271">
    <property type="entry name" value="Helicase_C"/>
    <property type="match status" value="1"/>
</dbReference>
<evidence type="ECO:0000259" key="11">
    <source>
        <dbReference type="PROSITE" id="PS51194"/>
    </source>
</evidence>
<dbReference type="Gene3D" id="3.90.1150.50">
    <property type="entry name" value="Transcription-repair-coupling factor, D7 domain"/>
    <property type="match status" value="1"/>
</dbReference>
<dbReference type="GO" id="GO:0003684">
    <property type="term" value="F:damaged DNA binding"/>
    <property type="evidence" value="ECO:0007669"/>
    <property type="project" value="InterPro"/>
</dbReference>
<dbReference type="PROSITE" id="PS51194">
    <property type="entry name" value="HELICASE_CTER"/>
    <property type="match status" value="1"/>
</dbReference>
<keyword evidence="3 9" id="KW-0227">DNA damage</keyword>
<evidence type="ECO:0000256" key="5">
    <source>
        <dbReference type="ARBA" id="ARBA00022806"/>
    </source>
</evidence>
<comment type="subcellular location">
    <subcellularLocation>
        <location evidence="9">Cytoplasm</location>
    </subcellularLocation>
</comment>
<dbReference type="InterPro" id="IPR014001">
    <property type="entry name" value="Helicase_ATP-bd"/>
</dbReference>
<dbReference type="SMART" id="SM00982">
    <property type="entry name" value="TRCF"/>
    <property type="match status" value="1"/>
</dbReference>
<dbReference type="Gene3D" id="2.40.10.170">
    <property type="match status" value="1"/>
</dbReference>
<dbReference type="GO" id="GO:0005524">
    <property type="term" value="F:ATP binding"/>
    <property type="evidence" value="ECO:0007669"/>
    <property type="project" value="UniProtKB-UniRule"/>
</dbReference>
<dbReference type="SMART" id="SM00487">
    <property type="entry name" value="DEXDc"/>
    <property type="match status" value="1"/>
</dbReference>
<dbReference type="InterPro" id="IPR004576">
    <property type="entry name" value="Mfd"/>
</dbReference>
<comment type="caution">
    <text evidence="12">The sequence shown here is derived from an EMBL/GenBank/DDBJ whole genome shotgun (WGS) entry which is preliminary data.</text>
</comment>
<evidence type="ECO:0000313" key="13">
    <source>
        <dbReference type="Proteomes" id="UP000179242"/>
    </source>
</evidence>
<evidence type="ECO:0000313" key="12">
    <source>
        <dbReference type="EMBL" id="OGC39852.1"/>
    </source>
</evidence>
<proteinExistence type="inferred from homology"/>
<keyword evidence="2 9" id="KW-0547">Nucleotide-binding</keyword>
<keyword evidence="4 9" id="KW-0378">Hydrolase</keyword>
<dbReference type="Pfam" id="PF00270">
    <property type="entry name" value="DEAD"/>
    <property type="match status" value="1"/>
</dbReference>
<dbReference type="GO" id="GO:0005737">
    <property type="term" value="C:cytoplasm"/>
    <property type="evidence" value="ECO:0007669"/>
    <property type="project" value="UniProtKB-SubCell"/>
</dbReference>
<dbReference type="Pfam" id="PF17757">
    <property type="entry name" value="UvrB_inter"/>
    <property type="match status" value="1"/>
</dbReference>
<keyword evidence="8 9" id="KW-0234">DNA repair</keyword>
<dbReference type="Gene3D" id="3.40.50.300">
    <property type="entry name" value="P-loop containing nucleotide triphosphate hydrolases"/>
    <property type="match status" value="2"/>
</dbReference>
<keyword evidence="1 9" id="KW-0963">Cytoplasm</keyword>